<reference evidence="2" key="2">
    <citation type="submission" date="2021-04" db="EMBL/GenBank/DDBJ databases">
        <authorList>
            <person name="Gilroy R."/>
        </authorList>
    </citation>
    <scope>NUCLEOTIDE SEQUENCE</scope>
    <source>
        <strain evidence="2">ChiGjej1B1-14440</strain>
    </source>
</reference>
<evidence type="ECO:0000313" key="2">
    <source>
        <dbReference type="EMBL" id="HIX80606.1"/>
    </source>
</evidence>
<keyword evidence="1" id="KW-0472">Membrane</keyword>
<dbReference type="AlphaFoldDB" id="A0A9D2BLK5"/>
<proteinExistence type="predicted"/>
<reference evidence="2" key="1">
    <citation type="journal article" date="2021" name="PeerJ">
        <title>Extensive microbial diversity within the chicken gut microbiome revealed by metagenomics and culture.</title>
        <authorList>
            <person name="Gilroy R."/>
            <person name="Ravi A."/>
            <person name="Getino M."/>
            <person name="Pursley I."/>
            <person name="Horton D.L."/>
            <person name="Alikhan N.F."/>
            <person name="Baker D."/>
            <person name="Gharbi K."/>
            <person name="Hall N."/>
            <person name="Watson M."/>
            <person name="Adriaenssens E.M."/>
            <person name="Foster-Nyarko E."/>
            <person name="Jarju S."/>
            <person name="Secka A."/>
            <person name="Antonio M."/>
            <person name="Oren A."/>
            <person name="Chaudhuri R.R."/>
            <person name="La Ragione R."/>
            <person name="Hildebrand F."/>
            <person name="Pallen M.J."/>
        </authorList>
    </citation>
    <scope>NUCLEOTIDE SEQUENCE</scope>
    <source>
        <strain evidence="2">ChiGjej1B1-14440</strain>
    </source>
</reference>
<dbReference type="EMBL" id="DXET01000035">
    <property type="protein sequence ID" value="HIX80606.1"/>
    <property type="molecule type" value="Genomic_DNA"/>
</dbReference>
<name>A0A9D2BLK5_9FIRM</name>
<dbReference type="Pfam" id="PF14014">
    <property type="entry name" value="DUF4230"/>
    <property type="match status" value="1"/>
</dbReference>
<dbReference type="InterPro" id="IPR025324">
    <property type="entry name" value="DUF4230"/>
</dbReference>
<organism evidence="2 3">
    <name type="scientific">Candidatus Erysipelatoclostridium merdavium</name>
    <dbReference type="NCBI Taxonomy" id="2838566"/>
    <lineage>
        <taxon>Bacteria</taxon>
        <taxon>Bacillati</taxon>
        <taxon>Bacillota</taxon>
        <taxon>Erysipelotrichia</taxon>
        <taxon>Erysipelotrichales</taxon>
        <taxon>Erysipelotrichales incertae sedis</taxon>
    </lineage>
</organism>
<sequence length="212" mass="23457">MKILDMLGKTKKAIGGLIAIFIVCALIFFAGTRFASNSDEPEITSTGITQQLQDIEELATLSYNYTKVGEFSNSLQFNGWDIPLTQKSFLITYDGQLKAGIKMDKIKVDLSNDNITVSIPDIEILSNEIDESSIEVYDESRNIFNPISVNDYATFATSQKEAVEAEAIENGLLSQAATKTQDTIKKYLNAIPGIEGNYQIDVKFIESNSDKK</sequence>
<evidence type="ECO:0000256" key="1">
    <source>
        <dbReference type="SAM" id="Phobius"/>
    </source>
</evidence>
<feature type="transmembrane region" description="Helical" evidence="1">
    <location>
        <begin position="12"/>
        <end position="31"/>
    </location>
</feature>
<keyword evidence="1" id="KW-0812">Transmembrane</keyword>
<keyword evidence="1" id="KW-1133">Transmembrane helix</keyword>
<dbReference type="Proteomes" id="UP000886724">
    <property type="component" value="Unassembled WGS sequence"/>
</dbReference>
<gene>
    <name evidence="2" type="ORF">H9980_01340</name>
</gene>
<protein>
    <submittedName>
        <fullName evidence="2">DUF4230 domain-containing protein</fullName>
    </submittedName>
</protein>
<accession>A0A9D2BLK5</accession>
<comment type="caution">
    <text evidence="2">The sequence shown here is derived from an EMBL/GenBank/DDBJ whole genome shotgun (WGS) entry which is preliminary data.</text>
</comment>
<evidence type="ECO:0000313" key="3">
    <source>
        <dbReference type="Proteomes" id="UP000886724"/>
    </source>
</evidence>